<dbReference type="RefSeq" id="WP_110026889.1">
    <property type="nucleotide sequence ID" value="NZ_QGTS01000010.1"/>
</dbReference>
<evidence type="ECO:0000256" key="1">
    <source>
        <dbReference type="SAM" id="MobiDB-lite"/>
    </source>
</evidence>
<dbReference type="Proteomes" id="UP000246744">
    <property type="component" value="Unassembled WGS sequence"/>
</dbReference>
<protein>
    <recommendedName>
        <fullName evidence="3">DUF6708 domain-containing protein</fullName>
    </recommendedName>
</protein>
<name>A0A317PV69_9ENTR</name>
<evidence type="ECO:0000256" key="2">
    <source>
        <dbReference type="SAM" id="Phobius"/>
    </source>
</evidence>
<dbReference type="InterPro" id="IPR046554">
    <property type="entry name" value="DUF6708"/>
</dbReference>
<dbReference type="Pfam" id="PF20455">
    <property type="entry name" value="DUF6708"/>
    <property type="match status" value="1"/>
</dbReference>
<evidence type="ECO:0000313" key="5">
    <source>
        <dbReference type="Proteomes" id="UP000246744"/>
    </source>
</evidence>
<dbReference type="EMBL" id="QGTS01000010">
    <property type="protein sequence ID" value="PWW06654.1"/>
    <property type="molecule type" value="Genomic_DNA"/>
</dbReference>
<accession>A0A317PV69</accession>
<keyword evidence="2" id="KW-0812">Transmembrane</keyword>
<dbReference type="AlphaFoldDB" id="A0A317PV69"/>
<proteinExistence type="predicted"/>
<evidence type="ECO:0000313" key="4">
    <source>
        <dbReference type="EMBL" id="PWW06654.1"/>
    </source>
</evidence>
<dbReference type="OrthoDB" id="7066491at2"/>
<sequence>MSHITKVQKKRLKPYSDPNRKPNTLFDPGFSRLKPSLDYWEEDLPDPRGEIQNIPWIVQVDGLNDTWMELPRYQTKTCPRGLCIAFSLIAIPLSGMFWQLLGTNYNPFVMVVMLAMLVIVVFNTRTMAFPLRSTPVRFNRKRQKVYIYEYENDHDLTRISGPSTIRVVDWADVQGELVYRQGIFFSGYELSCAICKPGTFHVVERFPLRYQGEKHELHRFWSYCCYYMQGNELLYTQEIPAITRKVKPMDNIHWPEDMERESTTAPGDEC</sequence>
<feature type="region of interest" description="Disordered" evidence="1">
    <location>
        <begin position="1"/>
        <end position="24"/>
    </location>
</feature>
<feature type="domain" description="DUF6708" evidence="3">
    <location>
        <begin position="114"/>
        <end position="231"/>
    </location>
</feature>
<reference evidence="4 5" key="1">
    <citation type="submission" date="2018-05" db="EMBL/GenBank/DDBJ databases">
        <title>Genomic Encyclopedia of Type Strains, Phase IV (KMG-IV): sequencing the most valuable type-strain genomes for metagenomic binning, comparative biology and taxonomic classification.</title>
        <authorList>
            <person name="Goeker M."/>
        </authorList>
    </citation>
    <scope>NUCLEOTIDE SEQUENCE [LARGE SCALE GENOMIC DNA]</scope>
    <source>
        <strain evidence="4 5">DSM 19579</strain>
    </source>
</reference>
<keyword evidence="2" id="KW-0472">Membrane</keyword>
<organism evidence="4 5">
    <name type="scientific">Mangrovibacter plantisponsor</name>
    <dbReference type="NCBI Taxonomy" id="451513"/>
    <lineage>
        <taxon>Bacteria</taxon>
        <taxon>Pseudomonadati</taxon>
        <taxon>Pseudomonadota</taxon>
        <taxon>Gammaproteobacteria</taxon>
        <taxon>Enterobacterales</taxon>
        <taxon>Enterobacteriaceae</taxon>
        <taxon>Mangrovibacter</taxon>
    </lineage>
</organism>
<feature type="transmembrane region" description="Helical" evidence="2">
    <location>
        <begin position="107"/>
        <end position="131"/>
    </location>
</feature>
<evidence type="ECO:0000259" key="3">
    <source>
        <dbReference type="Pfam" id="PF20455"/>
    </source>
</evidence>
<keyword evidence="5" id="KW-1185">Reference proteome</keyword>
<comment type="caution">
    <text evidence="4">The sequence shown here is derived from an EMBL/GenBank/DDBJ whole genome shotgun (WGS) entry which is preliminary data.</text>
</comment>
<feature type="transmembrane region" description="Helical" evidence="2">
    <location>
        <begin position="82"/>
        <end position="101"/>
    </location>
</feature>
<feature type="compositionally biased region" description="Basic residues" evidence="1">
    <location>
        <begin position="1"/>
        <end position="13"/>
    </location>
</feature>
<keyword evidence="2" id="KW-1133">Transmembrane helix</keyword>
<gene>
    <name evidence="4" type="ORF">DES37_11056</name>
</gene>